<gene>
    <name evidence="2" type="ORF">PAXRUDRAFT_834811</name>
</gene>
<proteinExistence type="predicted"/>
<evidence type="ECO:0000313" key="2">
    <source>
        <dbReference type="EMBL" id="KIK77915.1"/>
    </source>
</evidence>
<reference evidence="2 3" key="1">
    <citation type="submission" date="2014-04" db="EMBL/GenBank/DDBJ databases">
        <authorList>
            <consortium name="DOE Joint Genome Institute"/>
            <person name="Kuo A."/>
            <person name="Kohler A."/>
            <person name="Jargeat P."/>
            <person name="Nagy L.G."/>
            <person name="Floudas D."/>
            <person name="Copeland A."/>
            <person name="Barry K.W."/>
            <person name="Cichocki N."/>
            <person name="Veneault-Fourrey C."/>
            <person name="LaButti K."/>
            <person name="Lindquist E.A."/>
            <person name="Lipzen A."/>
            <person name="Lundell T."/>
            <person name="Morin E."/>
            <person name="Murat C."/>
            <person name="Sun H."/>
            <person name="Tunlid A."/>
            <person name="Henrissat B."/>
            <person name="Grigoriev I.V."/>
            <person name="Hibbett D.S."/>
            <person name="Martin F."/>
            <person name="Nordberg H.P."/>
            <person name="Cantor M.N."/>
            <person name="Hua S.X."/>
        </authorList>
    </citation>
    <scope>NUCLEOTIDE SEQUENCE [LARGE SCALE GENOMIC DNA]</scope>
    <source>
        <strain evidence="2 3">Ve08.2h10</strain>
    </source>
</reference>
<evidence type="ECO:0000313" key="3">
    <source>
        <dbReference type="Proteomes" id="UP000054538"/>
    </source>
</evidence>
<dbReference type="AlphaFoldDB" id="A0A0D0DIL6"/>
<dbReference type="HOGENOM" id="CLU_1835791_0_0_1"/>
<name>A0A0D0DIL6_9AGAM</name>
<reference evidence="3" key="2">
    <citation type="submission" date="2015-01" db="EMBL/GenBank/DDBJ databases">
        <title>Evolutionary Origins and Diversification of the Mycorrhizal Mutualists.</title>
        <authorList>
            <consortium name="DOE Joint Genome Institute"/>
            <consortium name="Mycorrhizal Genomics Consortium"/>
            <person name="Kohler A."/>
            <person name="Kuo A."/>
            <person name="Nagy L.G."/>
            <person name="Floudas D."/>
            <person name="Copeland A."/>
            <person name="Barry K.W."/>
            <person name="Cichocki N."/>
            <person name="Veneault-Fourrey C."/>
            <person name="LaButti K."/>
            <person name="Lindquist E.A."/>
            <person name="Lipzen A."/>
            <person name="Lundell T."/>
            <person name="Morin E."/>
            <person name="Murat C."/>
            <person name="Riley R."/>
            <person name="Ohm R."/>
            <person name="Sun H."/>
            <person name="Tunlid A."/>
            <person name="Henrissat B."/>
            <person name="Grigoriev I.V."/>
            <person name="Hibbett D.S."/>
            <person name="Martin F."/>
        </authorList>
    </citation>
    <scope>NUCLEOTIDE SEQUENCE [LARGE SCALE GENOMIC DNA]</scope>
    <source>
        <strain evidence="3">Ve08.2h10</strain>
    </source>
</reference>
<dbReference type="Proteomes" id="UP000054538">
    <property type="component" value="Unassembled WGS sequence"/>
</dbReference>
<accession>A0A0D0DIL6</accession>
<evidence type="ECO:0000256" key="1">
    <source>
        <dbReference type="SAM" id="MobiDB-lite"/>
    </source>
</evidence>
<organism evidence="2 3">
    <name type="scientific">Paxillus rubicundulus Ve08.2h10</name>
    <dbReference type="NCBI Taxonomy" id="930991"/>
    <lineage>
        <taxon>Eukaryota</taxon>
        <taxon>Fungi</taxon>
        <taxon>Dikarya</taxon>
        <taxon>Basidiomycota</taxon>
        <taxon>Agaricomycotina</taxon>
        <taxon>Agaricomycetes</taxon>
        <taxon>Agaricomycetidae</taxon>
        <taxon>Boletales</taxon>
        <taxon>Paxilineae</taxon>
        <taxon>Paxillaceae</taxon>
        <taxon>Paxillus</taxon>
    </lineage>
</organism>
<sequence>MNQIDGIPSHHDHLDPPTIINGATKDSSSSVPPPTALSTHLDVIVRSIMIRLVGSKDIENIANDAPSAGVILAYISTATFASRITQFFTIRKKKKKQILPGHAAHSPEDSMCTSPAGCTKHMNLPVQIGMGSLKLLICVV</sequence>
<dbReference type="InParanoid" id="A0A0D0DIL6"/>
<keyword evidence="3" id="KW-1185">Reference proteome</keyword>
<feature type="region of interest" description="Disordered" evidence="1">
    <location>
        <begin position="1"/>
        <end position="35"/>
    </location>
</feature>
<protein>
    <submittedName>
        <fullName evidence="2">Uncharacterized protein</fullName>
    </submittedName>
</protein>
<dbReference type="EMBL" id="KN826783">
    <property type="protein sequence ID" value="KIK77915.1"/>
    <property type="molecule type" value="Genomic_DNA"/>
</dbReference>